<dbReference type="PROSITE" id="PS00028">
    <property type="entry name" value="ZINC_FINGER_C2H2_1"/>
    <property type="match status" value="14"/>
</dbReference>
<feature type="domain" description="C2H2-type" evidence="9">
    <location>
        <begin position="486"/>
        <end position="508"/>
    </location>
</feature>
<feature type="domain" description="C2H2-type" evidence="9">
    <location>
        <begin position="519"/>
        <end position="546"/>
    </location>
</feature>
<feature type="domain" description="C2H2-type" evidence="9">
    <location>
        <begin position="571"/>
        <end position="598"/>
    </location>
</feature>
<dbReference type="RefSeq" id="XP_019533133.3">
    <property type="nucleotide sequence ID" value="XM_019677588.3"/>
</dbReference>
<feature type="domain" description="C2H2-type" evidence="9">
    <location>
        <begin position="355"/>
        <end position="382"/>
    </location>
</feature>
<keyword evidence="8" id="KW-1133">Transmembrane helix</keyword>
<dbReference type="Proteomes" id="UP000069940">
    <property type="component" value="Unassembled WGS sequence"/>
</dbReference>
<evidence type="ECO:0000256" key="2">
    <source>
        <dbReference type="ARBA" id="ARBA00022723"/>
    </source>
</evidence>
<feature type="domain" description="C2H2-type" evidence="9">
    <location>
        <begin position="267"/>
        <end position="289"/>
    </location>
</feature>
<reference evidence="11" key="1">
    <citation type="journal article" date="2015" name="Proc. Natl. Acad. Sci. U.S.A.">
        <title>Genome sequence of the Asian Tiger mosquito, Aedes albopictus, reveals insights into its biology, genetics, and evolution.</title>
        <authorList>
            <person name="Chen X.G."/>
            <person name="Jiang X."/>
            <person name="Gu J."/>
            <person name="Xu M."/>
            <person name="Wu Y."/>
            <person name="Deng Y."/>
            <person name="Zhang C."/>
            <person name="Bonizzoni M."/>
            <person name="Dermauw W."/>
            <person name="Vontas J."/>
            <person name="Armbruster P."/>
            <person name="Huang X."/>
            <person name="Yang Y."/>
            <person name="Zhang H."/>
            <person name="He W."/>
            <person name="Peng H."/>
            <person name="Liu Y."/>
            <person name="Wu K."/>
            <person name="Chen J."/>
            <person name="Lirakis M."/>
            <person name="Topalis P."/>
            <person name="Van Leeuwen T."/>
            <person name="Hall A.B."/>
            <person name="Jiang X."/>
            <person name="Thorpe C."/>
            <person name="Mueller R.L."/>
            <person name="Sun C."/>
            <person name="Waterhouse R.M."/>
            <person name="Yan G."/>
            <person name="Tu Z.J."/>
            <person name="Fang X."/>
            <person name="James A.A."/>
        </authorList>
    </citation>
    <scope>NUCLEOTIDE SEQUENCE [LARGE SCALE GENOMIC DNA]</scope>
    <source>
        <strain evidence="11">Foshan</strain>
    </source>
</reference>
<sequence>MLVNFLYRCDRALVKDKKLVFCCDATVIHRQQHFLNLILLFLILDVNIVFLFLKLNRLDQQNSNCEMDYNSYNKIFAAPPNQPAPGSSGFFPTNSSAAFLKVPNPALVLKQENNTEPISGTATPPVNYSQSGQHYADPGGHQQEKHVYYGKPLDLQLVSNPYLPHSQTTIIGQQQTTFQMSHDYHEHSNASTISTVDHHQSPYSVQASPIHQAVNTPHSVVVQHPGQLPVAPAGQKVTYGCEMCAKTFDSKAKLDKHQRIHNEDLTFECRVCDKKFKSQNTLTCHEKVHGENAVDNSFSCVTCGKVFKSEEKLQVHMRLHTGEKPYQCKICMKCFNHQSNLIAHSRTHEKVRKALKCDRCNKVLDNEERLAIHMRLHTGEKPYKCSYCDKRFNHKSTVCTHEKTVHIAANAYKCNRCHKTFNQKCQLQYHEKLQEAHTIACEQCDKIFCYQASLKEHTFRVHCPRRKHRKDRLAGVNIDNEGRNKFRCEVCYRRFYYKRALDMHMGIHDIALDVNALYFSCNYCPETFTDEEPLLKHEAEHVANNTTDFMENMKALEQSEDPENGQVLGKYRCPLCFSRFEELSELKEHHKTHICSNPEECTKCKPTLAEDYDFTQGNYDESEDNQTIQCKICERKLPSFELFQIHFHYHTSRVPFYCYQCRTEFPDKKELYAHSKSHAPKESEAHTCEVCKKIFSTRGNFRRHLKSHEAIRDFACDRCFKQFDYRSELDLHLRKSHGIDYS</sequence>
<proteinExistence type="predicted"/>
<evidence type="ECO:0000256" key="6">
    <source>
        <dbReference type="ARBA" id="ARBA00023242"/>
    </source>
</evidence>
<evidence type="ECO:0000313" key="10">
    <source>
        <dbReference type="EnsemblMetazoa" id="AALFPA23_012170.P17361"/>
    </source>
</evidence>
<evidence type="ECO:0000256" key="1">
    <source>
        <dbReference type="ARBA" id="ARBA00004123"/>
    </source>
</evidence>
<evidence type="ECO:0000256" key="7">
    <source>
        <dbReference type="PROSITE-ProRule" id="PRU00042"/>
    </source>
</evidence>
<organism evidence="10 11">
    <name type="scientific">Aedes albopictus</name>
    <name type="common">Asian tiger mosquito</name>
    <name type="synonym">Stegomyia albopicta</name>
    <dbReference type="NCBI Taxonomy" id="7160"/>
    <lineage>
        <taxon>Eukaryota</taxon>
        <taxon>Metazoa</taxon>
        <taxon>Ecdysozoa</taxon>
        <taxon>Arthropoda</taxon>
        <taxon>Hexapoda</taxon>
        <taxon>Insecta</taxon>
        <taxon>Pterygota</taxon>
        <taxon>Neoptera</taxon>
        <taxon>Endopterygota</taxon>
        <taxon>Diptera</taxon>
        <taxon>Nematocera</taxon>
        <taxon>Culicoidea</taxon>
        <taxon>Culicidae</taxon>
        <taxon>Culicinae</taxon>
        <taxon>Aedini</taxon>
        <taxon>Aedes</taxon>
        <taxon>Stegomyia</taxon>
    </lineage>
</organism>
<feature type="domain" description="C2H2-type" evidence="9">
    <location>
        <begin position="239"/>
        <end position="266"/>
    </location>
</feature>
<dbReference type="Pfam" id="PF12874">
    <property type="entry name" value="zf-met"/>
    <property type="match status" value="1"/>
</dbReference>
<dbReference type="SMART" id="SM00355">
    <property type="entry name" value="ZnF_C2H2"/>
    <property type="match status" value="15"/>
</dbReference>
<accession>A0ABM1YU09</accession>
<protein>
    <recommendedName>
        <fullName evidence="9">C2H2-type domain-containing protein</fullName>
    </recommendedName>
</protein>
<evidence type="ECO:0000256" key="3">
    <source>
        <dbReference type="ARBA" id="ARBA00022737"/>
    </source>
</evidence>
<dbReference type="SUPFAM" id="SSF57667">
    <property type="entry name" value="beta-beta-alpha zinc fingers"/>
    <property type="match status" value="7"/>
</dbReference>
<keyword evidence="8" id="KW-0812">Transmembrane</keyword>
<feature type="domain" description="C2H2-type" evidence="9">
    <location>
        <begin position="686"/>
        <end position="713"/>
    </location>
</feature>
<dbReference type="InterPro" id="IPR013087">
    <property type="entry name" value="Znf_C2H2_type"/>
</dbReference>
<name>A0ABM1YU09_AEDAL</name>
<dbReference type="Gene3D" id="3.30.160.60">
    <property type="entry name" value="Classic Zinc Finger"/>
    <property type="match status" value="10"/>
</dbReference>
<feature type="domain" description="C2H2-type" evidence="9">
    <location>
        <begin position="298"/>
        <end position="325"/>
    </location>
</feature>
<keyword evidence="8" id="KW-0472">Membrane</keyword>
<dbReference type="PANTHER" id="PTHR24381">
    <property type="entry name" value="ZINC FINGER PROTEIN"/>
    <property type="match status" value="1"/>
</dbReference>
<evidence type="ECO:0000259" key="9">
    <source>
        <dbReference type="PROSITE" id="PS50157"/>
    </source>
</evidence>
<evidence type="ECO:0000256" key="5">
    <source>
        <dbReference type="ARBA" id="ARBA00022833"/>
    </source>
</evidence>
<keyword evidence="5" id="KW-0862">Zinc</keyword>
<dbReference type="EnsemblMetazoa" id="AALFPA23_012170.R17361">
    <property type="protein sequence ID" value="AALFPA23_012170.P17361"/>
    <property type="gene ID" value="AALFPA23_012170"/>
</dbReference>
<evidence type="ECO:0000313" key="11">
    <source>
        <dbReference type="Proteomes" id="UP000069940"/>
    </source>
</evidence>
<keyword evidence="4 7" id="KW-0863">Zinc-finger</keyword>
<reference evidence="10" key="2">
    <citation type="submission" date="2025-05" db="UniProtKB">
        <authorList>
            <consortium name="EnsemblMetazoa"/>
        </authorList>
    </citation>
    <scope>IDENTIFICATION</scope>
    <source>
        <strain evidence="10">Foshan</strain>
    </source>
</reference>
<keyword evidence="6" id="KW-0539">Nucleus</keyword>
<dbReference type="PROSITE" id="PS50157">
    <property type="entry name" value="ZINC_FINGER_C2H2_2"/>
    <property type="match status" value="14"/>
</dbReference>
<comment type="subcellular location">
    <subcellularLocation>
        <location evidence="1">Nucleus</location>
    </subcellularLocation>
</comment>
<feature type="domain" description="C2H2-type" evidence="9">
    <location>
        <begin position="383"/>
        <end position="411"/>
    </location>
</feature>
<feature type="domain" description="C2H2-type" evidence="9">
    <location>
        <begin position="412"/>
        <end position="438"/>
    </location>
</feature>
<dbReference type="GeneID" id="109404660"/>
<keyword evidence="11" id="KW-1185">Reference proteome</keyword>
<feature type="domain" description="C2H2-type" evidence="9">
    <location>
        <begin position="714"/>
        <end position="737"/>
    </location>
</feature>
<keyword evidence="3" id="KW-0677">Repeat</keyword>
<evidence type="ECO:0000256" key="4">
    <source>
        <dbReference type="ARBA" id="ARBA00022771"/>
    </source>
</evidence>
<feature type="transmembrane region" description="Helical" evidence="8">
    <location>
        <begin position="34"/>
        <end position="53"/>
    </location>
</feature>
<dbReference type="Pfam" id="PF00096">
    <property type="entry name" value="zf-C2H2"/>
    <property type="match status" value="4"/>
</dbReference>
<feature type="domain" description="C2H2-type" evidence="9">
    <location>
        <begin position="439"/>
        <end position="467"/>
    </location>
</feature>
<evidence type="ECO:0000256" key="8">
    <source>
        <dbReference type="SAM" id="Phobius"/>
    </source>
</evidence>
<feature type="domain" description="C2H2-type" evidence="9">
    <location>
        <begin position="326"/>
        <end position="353"/>
    </location>
</feature>
<keyword evidence="2" id="KW-0479">Metal-binding</keyword>
<dbReference type="InterPro" id="IPR036236">
    <property type="entry name" value="Znf_C2H2_sf"/>
</dbReference>
<feature type="domain" description="C2H2-type" evidence="9">
    <location>
        <begin position="656"/>
        <end position="683"/>
    </location>
</feature>
<dbReference type="PANTHER" id="PTHR24381:SF393">
    <property type="entry name" value="CHROMATIN-LINKED ADAPTOR FOR MSL PROTEINS, ISOFORM B"/>
    <property type="match status" value="1"/>
</dbReference>